<accession>A0A9W6CAS9</accession>
<proteinExistence type="predicted"/>
<gene>
    <name evidence="1" type="ORF">Selli2_05660</name>
</gene>
<reference evidence="1" key="1">
    <citation type="submission" date="2022-11" db="EMBL/GenBank/DDBJ databases">
        <title>Draft genome sequence of Sellimonas catena strain 18CBH55.</title>
        <authorList>
            <person name="Atsushi H."/>
            <person name="Moriya O."/>
            <person name="Mitsuo S."/>
        </authorList>
    </citation>
    <scope>NUCLEOTIDE SEQUENCE</scope>
    <source>
        <strain evidence="1">18CBH55</strain>
    </source>
</reference>
<dbReference type="Proteomes" id="UP001145094">
    <property type="component" value="Unassembled WGS sequence"/>
</dbReference>
<evidence type="ECO:0000313" key="2">
    <source>
        <dbReference type="Proteomes" id="UP001145094"/>
    </source>
</evidence>
<sequence length="69" mass="8451">MAVRTAFQLFCDCWHLYRKYILRTANEETLEQFKKETEEIYTRYKQEPMAKEMLLAVIGEVERKEERNT</sequence>
<comment type="caution">
    <text evidence="1">The sequence shown here is derived from an EMBL/GenBank/DDBJ whole genome shotgun (WGS) entry which is preliminary data.</text>
</comment>
<reference evidence="1" key="3">
    <citation type="journal article" date="2023" name="Int. J. Syst. Evol. Microbiol.">
        <title>Sellimonas catena sp. nov., isolated from human faeces.</title>
        <authorList>
            <person name="Hisatomi A."/>
            <person name="Ohkuma M."/>
            <person name="Sakamoto M."/>
        </authorList>
    </citation>
    <scope>NUCLEOTIDE SEQUENCE</scope>
    <source>
        <strain evidence="1">18CBH55</strain>
    </source>
</reference>
<dbReference type="AlphaFoldDB" id="A0A9W6CAS9"/>
<protein>
    <submittedName>
        <fullName evidence="1">Uncharacterized protein</fullName>
    </submittedName>
</protein>
<evidence type="ECO:0000313" key="1">
    <source>
        <dbReference type="EMBL" id="GLG89139.1"/>
    </source>
</evidence>
<reference evidence="1" key="2">
    <citation type="submission" date="2022-11" db="EMBL/GenBank/DDBJ databases">
        <title>Draft genome sequence of Sellimonas catena strain 18CBH55.</title>
        <authorList>
            <person name="Hisatomi A."/>
            <person name="Ohkuma M."/>
            <person name="Sakamoto M."/>
        </authorList>
    </citation>
    <scope>NUCLEOTIDE SEQUENCE</scope>
    <source>
        <strain evidence="1">18CBH55</strain>
    </source>
</reference>
<name>A0A9W6CAS9_9FIRM</name>
<dbReference type="EMBL" id="BSCH01000003">
    <property type="protein sequence ID" value="GLG89139.1"/>
    <property type="molecule type" value="Genomic_DNA"/>
</dbReference>
<organism evidence="1 2">
    <name type="scientific">Sellimonas catena</name>
    <dbReference type="NCBI Taxonomy" id="2994035"/>
    <lineage>
        <taxon>Bacteria</taxon>
        <taxon>Bacillati</taxon>
        <taxon>Bacillota</taxon>
        <taxon>Clostridia</taxon>
        <taxon>Lachnospirales</taxon>
        <taxon>Lachnospiraceae</taxon>
        <taxon>Sellimonas</taxon>
    </lineage>
</organism>